<dbReference type="AlphaFoldDB" id="N1QZF1"/>
<dbReference type="SMART" id="SM00256">
    <property type="entry name" value="FBOX"/>
    <property type="match status" value="1"/>
</dbReference>
<dbReference type="EnsemblPlants" id="EMT16945">
    <property type="protein sequence ID" value="EMT16945"/>
    <property type="gene ID" value="F775_12774"/>
</dbReference>
<accession>N1QZF1</accession>
<dbReference type="PANTHER" id="PTHR33110">
    <property type="entry name" value="F-BOX/KELCH-REPEAT PROTEIN-RELATED"/>
    <property type="match status" value="1"/>
</dbReference>
<dbReference type="Pfam" id="PF03478">
    <property type="entry name" value="Beta-prop_KIB1-4"/>
    <property type="match status" value="1"/>
</dbReference>
<reference evidence="1" key="1">
    <citation type="submission" date="2015-06" db="UniProtKB">
        <authorList>
            <consortium name="EnsemblPlants"/>
        </authorList>
    </citation>
    <scope>IDENTIFICATION</scope>
</reference>
<dbReference type="Gene3D" id="1.20.1280.50">
    <property type="match status" value="1"/>
</dbReference>
<dbReference type="PANTHER" id="PTHR33110:SF62">
    <property type="entry name" value="DUF295 DOMAIN-CONTAINING PROTEIN"/>
    <property type="match status" value="1"/>
</dbReference>
<dbReference type="InterPro" id="IPR036047">
    <property type="entry name" value="F-box-like_dom_sf"/>
</dbReference>
<organism evidence="1">
    <name type="scientific">Aegilops tauschii</name>
    <name type="common">Tausch's goatgrass</name>
    <name type="synonym">Aegilops squarrosa</name>
    <dbReference type="NCBI Taxonomy" id="37682"/>
    <lineage>
        <taxon>Eukaryota</taxon>
        <taxon>Viridiplantae</taxon>
        <taxon>Streptophyta</taxon>
        <taxon>Embryophyta</taxon>
        <taxon>Tracheophyta</taxon>
        <taxon>Spermatophyta</taxon>
        <taxon>Magnoliopsida</taxon>
        <taxon>Liliopsida</taxon>
        <taxon>Poales</taxon>
        <taxon>Poaceae</taxon>
        <taxon>BOP clade</taxon>
        <taxon>Pooideae</taxon>
        <taxon>Triticodae</taxon>
        <taxon>Triticeae</taxon>
        <taxon>Triticinae</taxon>
        <taxon>Aegilops</taxon>
    </lineage>
</organism>
<sequence>MEEPTHTAAVNNDGSSIKAGTSAAAMVATEWWSILPDDILSLVYSRVACAVDRVRFTTVCRSWRAIAPMHPPRRVLPWLILNPGSNDRAKHAYCLEDGAILSHFWFSNKAVGGRIVGSHDGGWVTVSDAPLRIVNLFSGAEVPLSAKQRSIIRLRPRAKLFVLLKVIFSEPPTSRDCILAAIIGRSEVAICGLGRVRSAWSPQRFVGMTITDIAFCNGHLYCLVPETMEIVRFEVGLTKHGVFKGDPQWLDIQDQGYLQVNGDPDERAVYIVELRGKIMIVIRKTRGSWWWVRNNTLPFFICLELVDVGHGWYKWEIVKSLGDHALFLGPTFSKAMHMSTGEHCSPRRNHIYYSHHRCYPRKECLPDDAKEFLTSSNNDGCHVYYKGGESVDNIDVGIMSVGHYVLGGNQCPPMWLFPPAL</sequence>
<name>N1QZF1_AEGTA</name>
<evidence type="ECO:0000313" key="1">
    <source>
        <dbReference type="EnsemblPlants" id="EMT16945"/>
    </source>
</evidence>
<proteinExistence type="predicted"/>
<dbReference type="InterPro" id="IPR001810">
    <property type="entry name" value="F-box_dom"/>
</dbReference>
<dbReference type="InterPro" id="IPR005174">
    <property type="entry name" value="KIB1-4_b-propeller"/>
</dbReference>
<dbReference type="SUPFAM" id="SSF81383">
    <property type="entry name" value="F-box domain"/>
    <property type="match status" value="1"/>
</dbReference>
<protein>
    <submittedName>
        <fullName evidence="1">Uncharacterized protein</fullName>
    </submittedName>
</protein>